<proteinExistence type="predicted"/>
<reference evidence="2 3" key="1">
    <citation type="submission" date="2022-09" db="EMBL/GenBank/DDBJ databases">
        <authorList>
            <person name="Giprobiosintez L."/>
        </authorList>
    </citation>
    <scope>NUCLEOTIDE SEQUENCE [LARGE SCALE GENOMIC DNA]</scope>
    <source>
        <strain evidence="3">VKPM-B-12549 (GBS-15)</strain>
    </source>
</reference>
<organism evidence="2 3">
    <name type="scientific">Methylococcus capsulatus</name>
    <dbReference type="NCBI Taxonomy" id="414"/>
    <lineage>
        <taxon>Bacteria</taxon>
        <taxon>Pseudomonadati</taxon>
        <taxon>Pseudomonadota</taxon>
        <taxon>Gammaproteobacteria</taxon>
        <taxon>Methylococcales</taxon>
        <taxon>Methylococcaceae</taxon>
        <taxon>Methylococcus</taxon>
    </lineage>
</organism>
<feature type="chain" id="PRO_5045348975" evidence="1">
    <location>
        <begin position="24"/>
        <end position="269"/>
    </location>
</feature>
<feature type="signal peptide" evidence="1">
    <location>
        <begin position="1"/>
        <end position="23"/>
    </location>
</feature>
<name>A0ABZ2F982_METCP</name>
<protein>
    <submittedName>
        <fullName evidence="2">Heme-binding protein</fullName>
    </submittedName>
</protein>
<dbReference type="InterPro" id="IPR005624">
    <property type="entry name" value="PduO/GlcC-like"/>
</dbReference>
<evidence type="ECO:0000313" key="3">
    <source>
        <dbReference type="Proteomes" id="UP001359308"/>
    </source>
</evidence>
<dbReference type="Proteomes" id="UP001359308">
    <property type="component" value="Chromosome"/>
</dbReference>
<dbReference type="Gene3D" id="3.30.450.150">
    <property type="entry name" value="Haem-degrading domain"/>
    <property type="match status" value="1"/>
</dbReference>
<evidence type="ECO:0000256" key="1">
    <source>
        <dbReference type="SAM" id="SignalP"/>
    </source>
</evidence>
<gene>
    <name evidence="2" type="ORF">N4J17_03945</name>
</gene>
<dbReference type="SUPFAM" id="SSF143744">
    <property type="entry name" value="GlcG-like"/>
    <property type="match status" value="1"/>
</dbReference>
<accession>A0ABZ2F982</accession>
<keyword evidence="3" id="KW-1185">Reference proteome</keyword>
<keyword evidence="1" id="KW-0732">Signal</keyword>
<sequence>MFNVKQICGAVTGLFLSSSAVWSATCADLEKQGLTYDNMKSTLSSVVSLDNGGLGFPMWLTLVDGSGTICNVTNSLSPSQDVTADIWLGSRNISAQKANAANAFSTGDLALSTANLYTATQPSGSLYGLQASNPIDPTLSYGGSAIKFGAKNDPLKGKRIGGINVFGGGLALYNSAKQKVGAIGVSGDTSCTDHVVAWKVRELLAGGAFAVKNVPAGVSPGNNDAMIQDIVKDNGIGNQASLSGFGHPTCLNNPGPGVNAGSIYGAVQQ</sequence>
<dbReference type="RefSeq" id="WP_232470483.1">
    <property type="nucleotide sequence ID" value="NZ_CP104311.1"/>
</dbReference>
<dbReference type="InterPro" id="IPR038084">
    <property type="entry name" value="PduO/GlcC-like_sf"/>
</dbReference>
<evidence type="ECO:0000313" key="2">
    <source>
        <dbReference type="EMBL" id="WWF02777.1"/>
    </source>
</evidence>
<dbReference type="EMBL" id="CP104311">
    <property type="protein sequence ID" value="WWF02777.1"/>
    <property type="molecule type" value="Genomic_DNA"/>
</dbReference>
<dbReference type="Pfam" id="PF03928">
    <property type="entry name" value="HbpS-like"/>
    <property type="match status" value="1"/>
</dbReference>